<dbReference type="EMBL" id="SETE01000003">
    <property type="protein sequence ID" value="RYM34140.1"/>
    <property type="molecule type" value="Genomic_DNA"/>
</dbReference>
<dbReference type="AlphaFoldDB" id="A0A4Q4KMC2"/>
<evidence type="ECO:0000259" key="1">
    <source>
        <dbReference type="Pfam" id="PF11396"/>
    </source>
</evidence>
<dbReference type="RefSeq" id="WP_130093581.1">
    <property type="nucleotide sequence ID" value="NZ_SETE01000003.1"/>
</dbReference>
<comment type="caution">
    <text evidence="2">The sequence shown here is derived from an EMBL/GenBank/DDBJ whole genome shotgun (WGS) entry which is preliminary data.</text>
</comment>
<dbReference type="Proteomes" id="UP000293952">
    <property type="component" value="Unassembled WGS sequence"/>
</dbReference>
<evidence type="ECO:0000313" key="2">
    <source>
        <dbReference type="EMBL" id="RYM34140.1"/>
    </source>
</evidence>
<dbReference type="InterPro" id="IPR021533">
    <property type="entry name" value="PepSY-like"/>
</dbReference>
<gene>
    <name evidence="2" type="ORF">ERX46_09275</name>
</gene>
<sequence>MRTRAIQLLAVFIIGAGTIFAQDIPESQVPSVILNNFKKQFSEASDIEWEKKGDLYNVEFEIGWFTDYEAWYNADGKMTRYTQEITDKDFPKAVSNAIKKQYSGYRIDDVKKIVENGVETYKVELEKGHEEIDVLFSKDGKVISF</sequence>
<name>A0A4Q4KMC2_9FLAO</name>
<reference evidence="2 3" key="1">
    <citation type="submission" date="2019-02" db="EMBL/GenBank/DDBJ databases">
        <title>Genome sequence of the sea-ice species Brumimicrobium glaciale.</title>
        <authorList>
            <person name="Bowman J.P."/>
        </authorList>
    </citation>
    <scope>NUCLEOTIDE SEQUENCE [LARGE SCALE GENOMIC DNA]</scope>
    <source>
        <strain evidence="2 3">IC156</strain>
    </source>
</reference>
<organism evidence="2 3">
    <name type="scientific">Brumimicrobium glaciale</name>
    <dbReference type="NCBI Taxonomy" id="200475"/>
    <lineage>
        <taxon>Bacteria</taxon>
        <taxon>Pseudomonadati</taxon>
        <taxon>Bacteroidota</taxon>
        <taxon>Flavobacteriia</taxon>
        <taxon>Flavobacteriales</taxon>
        <taxon>Crocinitomicaceae</taxon>
        <taxon>Brumimicrobium</taxon>
    </lineage>
</organism>
<dbReference type="Pfam" id="PF11396">
    <property type="entry name" value="PepSY_like"/>
    <property type="match status" value="1"/>
</dbReference>
<dbReference type="OrthoDB" id="1121502at2"/>
<dbReference type="Gene3D" id="3.10.450.360">
    <property type="match status" value="1"/>
</dbReference>
<feature type="domain" description="Putative beta-lactamase-inhibitor-like PepSY-like" evidence="1">
    <location>
        <begin position="56"/>
        <end position="143"/>
    </location>
</feature>
<evidence type="ECO:0000313" key="3">
    <source>
        <dbReference type="Proteomes" id="UP000293952"/>
    </source>
</evidence>
<protein>
    <recommendedName>
        <fullName evidence="1">Putative beta-lactamase-inhibitor-like PepSY-like domain-containing protein</fullName>
    </recommendedName>
</protein>
<keyword evidence="3" id="KW-1185">Reference proteome</keyword>
<dbReference type="SUPFAM" id="SSF160574">
    <property type="entry name" value="BT0923-like"/>
    <property type="match status" value="1"/>
</dbReference>
<accession>A0A4Q4KMC2</accession>
<proteinExistence type="predicted"/>